<gene>
    <name evidence="2" type="ORF">GSONMT00038965001</name>
</gene>
<dbReference type="InterPro" id="IPR055251">
    <property type="entry name" value="SOS1_NGEF_PH"/>
</dbReference>
<sequence>MHVCVLVGAPSSPHLCWLVQEVQSLLINWKGPDLTTYGELVLEGTFKVHRAKNERTLFLFDRMLLITRRRGEHYVFKTLISCSTLMLIESAKDSLSFSVTHYKHPKQPHTVQAKTVEERKLWAHHIKRIILENHQAIIPQKAKEAILEMDSIYPSKFRYSPERMKKAMSCQSDEFPREGRQGRRQSGKHPTLVLKLKYLLLMGKPFTAVYVNVQGHYMGRHIMTLVFSNFDLIWPMFKLCVSHVANCYSTCFVSLDSDLALRVTFT</sequence>
<reference evidence="2" key="1">
    <citation type="journal article" date="2014" name="Nat. Commun.">
        <title>The rainbow trout genome provides novel insights into evolution after whole-genome duplication in vertebrates.</title>
        <authorList>
            <person name="Berthelot C."/>
            <person name="Brunet F."/>
            <person name="Chalopin D."/>
            <person name="Juanchich A."/>
            <person name="Bernard M."/>
            <person name="Noel B."/>
            <person name="Bento P."/>
            <person name="Da Silva C."/>
            <person name="Labadie K."/>
            <person name="Alberti A."/>
            <person name="Aury J.M."/>
            <person name="Louis A."/>
            <person name="Dehais P."/>
            <person name="Bardou P."/>
            <person name="Montfort J."/>
            <person name="Klopp C."/>
            <person name="Cabau C."/>
            <person name="Gaspin C."/>
            <person name="Thorgaard G.H."/>
            <person name="Boussaha M."/>
            <person name="Quillet E."/>
            <person name="Guyomard R."/>
            <person name="Galiana D."/>
            <person name="Bobe J."/>
            <person name="Volff J.N."/>
            <person name="Genet C."/>
            <person name="Wincker P."/>
            <person name="Jaillon O."/>
            <person name="Roest Crollius H."/>
            <person name="Guiguen Y."/>
        </authorList>
    </citation>
    <scope>NUCLEOTIDE SEQUENCE [LARGE SCALE GENOMIC DNA]</scope>
</reference>
<dbReference type="SUPFAM" id="SSF50729">
    <property type="entry name" value="PH domain-like"/>
    <property type="match status" value="1"/>
</dbReference>
<proteinExistence type="predicted"/>
<accession>A0A060WKK9</accession>
<dbReference type="STRING" id="8022.A0A060WKK9"/>
<evidence type="ECO:0000313" key="3">
    <source>
        <dbReference type="Proteomes" id="UP000193380"/>
    </source>
</evidence>
<dbReference type="PROSITE" id="PS50003">
    <property type="entry name" value="PH_DOMAIN"/>
    <property type="match status" value="1"/>
</dbReference>
<name>A0A060WKK9_ONCMY</name>
<protein>
    <recommendedName>
        <fullName evidence="1">PH domain-containing protein</fullName>
    </recommendedName>
</protein>
<dbReference type="InterPro" id="IPR001849">
    <property type="entry name" value="PH_domain"/>
</dbReference>
<dbReference type="SMART" id="SM00233">
    <property type="entry name" value="PH"/>
    <property type="match status" value="1"/>
</dbReference>
<organism evidence="2 3">
    <name type="scientific">Oncorhynchus mykiss</name>
    <name type="common">Rainbow trout</name>
    <name type="synonym">Salmo gairdneri</name>
    <dbReference type="NCBI Taxonomy" id="8022"/>
    <lineage>
        <taxon>Eukaryota</taxon>
        <taxon>Metazoa</taxon>
        <taxon>Chordata</taxon>
        <taxon>Craniata</taxon>
        <taxon>Vertebrata</taxon>
        <taxon>Euteleostomi</taxon>
        <taxon>Actinopterygii</taxon>
        <taxon>Neopterygii</taxon>
        <taxon>Teleostei</taxon>
        <taxon>Protacanthopterygii</taxon>
        <taxon>Salmoniformes</taxon>
        <taxon>Salmonidae</taxon>
        <taxon>Salmoninae</taxon>
        <taxon>Oncorhynchus</taxon>
    </lineage>
</organism>
<dbReference type="PaxDb" id="8022-A0A060WKK9"/>
<dbReference type="Pfam" id="PF22697">
    <property type="entry name" value="SOS1_NGEF_PH"/>
    <property type="match status" value="1"/>
</dbReference>
<dbReference type="GO" id="GO:0031267">
    <property type="term" value="F:small GTPase binding"/>
    <property type="evidence" value="ECO:0007669"/>
    <property type="project" value="TreeGrafter"/>
</dbReference>
<dbReference type="GO" id="GO:2000114">
    <property type="term" value="P:regulation of establishment of cell polarity"/>
    <property type="evidence" value="ECO:0007669"/>
    <property type="project" value="TreeGrafter"/>
</dbReference>
<evidence type="ECO:0000313" key="2">
    <source>
        <dbReference type="EMBL" id="CDQ67818.1"/>
    </source>
</evidence>
<dbReference type="PANTHER" id="PTHR45924:SF4">
    <property type="entry name" value="PLECKSTRIN HOMOLOGY DOMAIN-CONTAINING FAMILY G MEMBER 3"/>
    <property type="match status" value="1"/>
</dbReference>
<dbReference type="GO" id="GO:0005085">
    <property type="term" value="F:guanyl-nucleotide exchange factor activity"/>
    <property type="evidence" value="ECO:0007669"/>
    <property type="project" value="TreeGrafter"/>
</dbReference>
<dbReference type="PANTHER" id="PTHR45924">
    <property type="entry name" value="FI17866P1"/>
    <property type="match status" value="1"/>
</dbReference>
<dbReference type="Proteomes" id="UP000193380">
    <property type="component" value="Unassembled WGS sequence"/>
</dbReference>
<reference evidence="2" key="2">
    <citation type="submission" date="2014-03" db="EMBL/GenBank/DDBJ databases">
        <authorList>
            <person name="Genoscope - CEA"/>
        </authorList>
    </citation>
    <scope>NUCLEOTIDE SEQUENCE</scope>
</reference>
<dbReference type="AlphaFoldDB" id="A0A060WKK9"/>
<dbReference type="InterPro" id="IPR011993">
    <property type="entry name" value="PH-like_dom_sf"/>
</dbReference>
<dbReference type="EMBL" id="FR904598">
    <property type="protein sequence ID" value="CDQ67818.1"/>
    <property type="molecule type" value="Genomic_DNA"/>
</dbReference>
<dbReference type="Gene3D" id="2.30.29.30">
    <property type="entry name" value="Pleckstrin-homology domain (PH domain)/Phosphotyrosine-binding domain (PTB)"/>
    <property type="match status" value="1"/>
</dbReference>
<feature type="domain" description="PH" evidence="1">
    <location>
        <begin position="33"/>
        <end position="131"/>
    </location>
</feature>
<evidence type="ECO:0000259" key="1">
    <source>
        <dbReference type="PROSITE" id="PS50003"/>
    </source>
</evidence>